<evidence type="ECO:0000313" key="1">
    <source>
        <dbReference type="EMBL" id="KAI3752021.1"/>
    </source>
</evidence>
<comment type="caution">
    <text evidence="1">The sequence shown here is derived from an EMBL/GenBank/DDBJ whole genome shotgun (WGS) entry which is preliminary data.</text>
</comment>
<proteinExistence type="predicted"/>
<sequence length="271" mass="31297">MQLGLDNCTRALLAAVDTCACSPPLRKAIFPIYSYHVPVPMPISIHIFHLNILILSNPSRRYTAFIRRNLQNLFIAFVAFIRRNLQNLFIAFVAFIRHQLIALSPPSSLFFIYEVRWSCLWEWCRVSTMECFSSTFTHQSKLTSSLSMRFDVHVCGSEVGYPPWNAFLAIYTSNQTYQRGGGVLGQPEGWDVVRRESWLFWKYARGMTDFMIKLLLTLTIGWSIRSSLLYGIKIAQQYHYLTLITILSYKPVISSTTKAGRFPIFLSHEKE</sequence>
<reference evidence="1 2" key="2">
    <citation type="journal article" date="2022" name="Mol. Ecol. Resour.">
        <title>The genomes of chicory, endive, great burdock and yacon provide insights into Asteraceae paleo-polyploidization history and plant inulin production.</title>
        <authorList>
            <person name="Fan W."/>
            <person name="Wang S."/>
            <person name="Wang H."/>
            <person name="Wang A."/>
            <person name="Jiang F."/>
            <person name="Liu H."/>
            <person name="Zhao H."/>
            <person name="Xu D."/>
            <person name="Zhang Y."/>
        </authorList>
    </citation>
    <scope>NUCLEOTIDE SEQUENCE [LARGE SCALE GENOMIC DNA]</scope>
    <source>
        <strain evidence="2">cv. Punajuju</strain>
        <tissue evidence="1">Leaves</tissue>
    </source>
</reference>
<name>A0ACB9E0N7_CICIN</name>
<dbReference type="EMBL" id="CM042012">
    <property type="protein sequence ID" value="KAI3752021.1"/>
    <property type="molecule type" value="Genomic_DNA"/>
</dbReference>
<gene>
    <name evidence="1" type="ORF">L2E82_23121</name>
</gene>
<protein>
    <submittedName>
        <fullName evidence="1">Uncharacterized protein</fullName>
    </submittedName>
</protein>
<dbReference type="Proteomes" id="UP001055811">
    <property type="component" value="Linkage Group LG04"/>
</dbReference>
<evidence type="ECO:0000313" key="2">
    <source>
        <dbReference type="Proteomes" id="UP001055811"/>
    </source>
</evidence>
<reference evidence="2" key="1">
    <citation type="journal article" date="2022" name="Mol. Ecol. Resour.">
        <title>The genomes of chicory, endive, great burdock and yacon provide insights into Asteraceae palaeo-polyploidization history and plant inulin production.</title>
        <authorList>
            <person name="Fan W."/>
            <person name="Wang S."/>
            <person name="Wang H."/>
            <person name="Wang A."/>
            <person name="Jiang F."/>
            <person name="Liu H."/>
            <person name="Zhao H."/>
            <person name="Xu D."/>
            <person name="Zhang Y."/>
        </authorList>
    </citation>
    <scope>NUCLEOTIDE SEQUENCE [LARGE SCALE GENOMIC DNA]</scope>
    <source>
        <strain evidence="2">cv. Punajuju</strain>
    </source>
</reference>
<organism evidence="1 2">
    <name type="scientific">Cichorium intybus</name>
    <name type="common">Chicory</name>
    <dbReference type="NCBI Taxonomy" id="13427"/>
    <lineage>
        <taxon>Eukaryota</taxon>
        <taxon>Viridiplantae</taxon>
        <taxon>Streptophyta</taxon>
        <taxon>Embryophyta</taxon>
        <taxon>Tracheophyta</taxon>
        <taxon>Spermatophyta</taxon>
        <taxon>Magnoliopsida</taxon>
        <taxon>eudicotyledons</taxon>
        <taxon>Gunneridae</taxon>
        <taxon>Pentapetalae</taxon>
        <taxon>asterids</taxon>
        <taxon>campanulids</taxon>
        <taxon>Asterales</taxon>
        <taxon>Asteraceae</taxon>
        <taxon>Cichorioideae</taxon>
        <taxon>Cichorieae</taxon>
        <taxon>Cichoriinae</taxon>
        <taxon>Cichorium</taxon>
    </lineage>
</organism>
<keyword evidence="2" id="KW-1185">Reference proteome</keyword>
<accession>A0ACB9E0N7</accession>